<comment type="caution">
    <text evidence="2">The sequence shown here is derived from an EMBL/GenBank/DDBJ whole genome shotgun (WGS) entry which is preliminary data.</text>
</comment>
<dbReference type="Pfam" id="PF00646">
    <property type="entry name" value="F-box"/>
    <property type="match status" value="1"/>
</dbReference>
<protein>
    <recommendedName>
        <fullName evidence="1">F-box domain-containing protein</fullName>
    </recommendedName>
</protein>
<dbReference type="PANTHER" id="PTHR21503:SF8">
    <property type="entry name" value="F-BOX ASSOCIATED DOMAIN-CONTAINING PROTEIN-RELATED"/>
    <property type="match status" value="1"/>
</dbReference>
<dbReference type="Proteomes" id="UP000230233">
    <property type="component" value="Chromosome III"/>
</dbReference>
<reference evidence="3" key="1">
    <citation type="submission" date="2017-10" db="EMBL/GenBank/DDBJ databases">
        <title>Rapid genome shrinkage in a self-fertile nematode reveals novel sperm competition proteins.</title>
        <authorList>
            <person name="Yin D."/>
            <person name="Schwarz E.M."/>
            <person name="Thomas C.G."/>
            <person name="Felde R.L."/>
            <person name="Korf I.F."/>
            <person name="Cutter A.D."/>
            <person name="Schartner C.M."/>
            <person name="Ralston E.J."/>
            <person name="Meyer B.J."/>
            <person name="Haag E.S."/>
        </authorList>
    </citation>
    <scope>NUCLEOTIDE SEQUENCE [LARGE SCALE GENOMIC DNA]</scope>
    <source>
        <strain evidence="3">JU1422</strain>
    </source>
</reference>
<dbReference type="AlphaFoldDB" id="A0A2G5UI52"/>
<sequence>MILSKYPYLVQREILYNMEISDLLLLSFVSKNMKKLIKSSQMCRFSRISSVDYSSDPKGNINVYMESKHNWCKQVMRIQKHEEVNNDYFKLNVSGKMMDFRIQERYNDLVAASFHSYDKVSVVESIHTYFLDFFGDSIEYWWRASGHKHVVPQLQNVSASACVLDTNDGTQMRNLENFFSSSPVFKHVELFEKPGPLNPDSKFYQAESVDIVQRGTTVTAILRHFQGRQAVVYCDQCKMLDFKEFVERWRSGEAFQKLEFLEFRTSYDGVNQNRLLNAIRVKHIDATKTPPTHILPKVLAFPGECETTDPIISHTYVVRKSDNRVASVLFERRTFSFGVWDKTEEEFLKMVQ</sequence>
<dbReference type="PROSITE" id="PS50181">
    <property type="entry name" value="FBOX"/>
    <property type="match status" value="1"/>
</dbReference>
<evidence type="ECO:0000313" key="2">
    <source>
        <dbReference type="EMBL" id="PIC39227.1"/>
    </source>
</evidence>
<feature type="domain" description="F-box" evidence="1">
    <location>
        <begin position="1"/>
        <end position="48"/>
    </location>
</feature>
<dbReference type="InterPro" id="IPR001810">
    <property type="entry name" value="F-box_dom"/>
</dbReference>
<gene>
    <name evidence="2" type="primary">Cnig_chr_III.g10980</name>
    <name evidence="2" type="ORF">B9Z55_010980</name>
</gene>
<accession>A0A2G5UI52</accession>
<dbReference type="EMBL" id="PDUG01000003">
    <property type="protein sequence ID" value="PIC39227.1"/>
    <property type="molecule type" value="Genomic_DNA"/>
</dbReference>
<proteinExistence type="predicted"/>
<name>A0A2G5UI52_9PELO</name>
<keyword evidence="3" id="KW-1185">Reference proteome</keyword>
<dbReference type="OrthoDB" id="5876439at2759"/>
<organism evidence="2 3">
    <name type="scientific">Caenorhabditis nigoni</name>
    <dbReference type="NCBI Taxonomy" id="1611254"/>
    <lineage>
        <taxon>Eukaryota</taxon>
        <taxon>Metazoa</taxon>
        <taxon>Ecdysozoa</taxon>
        <taxon>Nematoda</taxon>
        <taxon>Chromadorea</taxon>
        <taxon>Rhabditida</taxon>
        <taxon>Rhabditina</taxon>
        <taxon>Rhabditomorpha</taxon>
        <taxon>Rhabditoidea</taxon>
        <taxon>Rhabditidae</taxon>
        <taxon>Peloderinae</taxon>
        <taxon>Caenorhabditis</taxon>
    </lineage>
</organism>
<evidence type="ECO:0000259" key="1">
    <source>
        <dbReference type="PROSITE" id="PS50181"/>
    </source>
</evidence>
<evidence type="ECO:0000313" key="3">
    <source>
        <dbReference type="Proteomes" id="UP000230233"/>
    </source>
</evidence>
<dbReference type="PANTHER" id="PTHR21503">
    <property type="entry name" value="F-BOX-CONTAINING HYPOTHETICAL PROTEIN C.ELEGANS"/>
    <property type="match status" value="1"/>
</dbReference>